<accession>A0ABS4MG05</accession>
<gene>
    <name evidence="2" type="ORF">J2Z60_001471</name>
</gene>
<keyword evidence="1" id="KW-0812">Transmembrane</keyword>
<comment type="caution">
    <text evidence="2">The sequence shown here is derived from an EMBL/GenBank/DDBJ whole genome shotgun (WGS) entry which is preliminary data.</text>
</comment>
<organism evidence="2 3">
    <name type="scientific">Lactobacillus colini</name>
    <dbReference type="NCBI Taxonomy" id="1819254"/>
    <lineage>
        <taxon>Bacteria</taxon>
        <taxon>Bacillati</taxon>
        <taxon>Bacillota</taxon>
        <taxon>Bacilli</taxon>
        <taxon>Lactobacillales</taxon>
        <taxon>Lactobacillaceae</taxon>
        <taxon>Lactobacillus</taxon>
    </lineage>
</organism>
<dbReference type="Proteomes" id="UP001519292">
    <property type="component" value="Unassembled WGS sequence"/>
</dbReference>
<reference evidence="2 3" key="1">
    <citation type="submission" date="2021-03" db="EMBL/GenBank/DDBJ databases">
        <title>Genomic Encyclopedia of Type Strains, Phase IV (KMG-IV): sequencing the most valuable type-strain genomes for metagenomic binning, comparative biology and taxonomic classification.</title>
        <authorList>
            <person name="Goeker M."/>
        </authorList>
    </citation>
    <scope>NUCLEOTIDE SEQUENCE [LARGE SCALE GENOMIC DNA]</scope>
    <source>
        <strain evidence="2 3">DSM 101872</strain>
    </source>
</reference>
<keyword evidence="1" id="KW-1133">Transmembrane helix</keyword>
<sequence length="62" mass="7110">MKKIKDEGIEKKDSQSIIRAFILLNILLLGFIVLDGSPFLKTKLPVNIVIMIIMIITFFIYV</sequence>
<protein>
    <submittedName>
        <fullName evidence="2">Uncharacterized protein</fullName>
    </submittedName>
</protein>
<name>A0ABS4MG05_9LACO</name>
<keyword evidence="3" id="KW-1185">Reference proteome</keyword>
<proteinExistence type="predicted"/>
<dbReference type="EMBL" id="JAGGLU010000008">
    <property type="protein sequence ID" value="MBP2058292.1"/>
    <property type="molecule type" value="Genomic_DNA"/>
</dbReference>
<feature type="transmembrane region" description="Helical" evidence="1">
    <location>
        <begin position="44"/>
        <end position="61"/>
    </location>
</feature>
<evidence type="ECO:0000313" key="3">
    <source>
        <dbReference type="Proteomes" id="UP001519292"/>
    </source>
</evidence>
<evidence type="ECO:0000313" key="2">
    <source>
        <dbReference type="EMBL" id="MBP2058292.1"/>
    </source>
</evidence>
<dbReference type="RefSeq" id="WP_209687038.1">
    <property type="nucleotide sequence ID" value="NZ_JAGGLU010000008.1"/>
</dbReference>
<feature type="transmembrane region" description="Helical" evidence="1">
    <location>
        <begin position="20"/>
        <end position="38"/>
    </location>
</feature>
<evidence type="ECO:0000256" key="1">
    <source>
        <dbReference type="SAM" id="Phobius"/>
    </source>
</evidence>
<keyword evidence="1" id="KW-0472">Membrane</keyword>